<reference evidence="1" key="2">
    <citation type="submission" date="2023-01" db="EMBL/GenBank/DDBJ databases">
        <title>Draft genome sequence of Devosia yakushimensis strain NBRC 103855.</title>
        <authorList>
            <person name="Sun Q."/>
            <person name="Mori K."/>
        </authorList>
    </citation>
    <scope>NUCLEOTIDE SEQUENCE</scope>
    <source>
        <strain evidence="1">NBRC 103855</strain>
    </source>
</reference>
<accession>A0ABQ5UGQ1</accession>
<gene>
    <name evidence="1" type="ORF">GCM10007913_23220</name>
</gene>
<keyword evidence="2" id="KW-1185">Reference proteome</keyword>
<sequence>MDSRLRGNDTVSGMGFRCGWWAHWLVSTIASPGLDPRIIHRLCRVERGPRVEPEGGDGGWARGSVSMAGSDGAAERAINHNVWCRPESWYWIAGMAFSMDPGLRRDDIGNGEGLVRKNGFPPARE</sequence>
<name>A0ABQ5UGQ1_9HYPH</name>
<proteinExistence type="predicted"/>
<organism evidence="1 2">
    <name type="scientific">Devosia yakushimensis</name>
    <dbReference type="NCBI Taxonomy" id="470028"/>
    <lineage>
        <taxon>Bacteria</taxon>
        <taxon>Pseudomonadati</taxon>
        <taxon>Pseudomonadota</taxon>
        <taxon>Alphaproteobacteria</taxon>
        <taxon>Hyphomicrobiales</taxon>
        <taxon>Devosiaceae</taxon>
        <taxon>Devosia</taxon>
    </lineage>
</organism>
<dbReference type="Proteomes" id="UP001161406">
    <property type="component" value="Unassembled WGS sequence"/>
</dbReference>
<evidence type="ECO:0000313" key="2">
    <source>
        <dbReference type="Proteomes" id="UP001161406"/>
    </source>
</evidence>
<comment type="caution">
    <text evidence="1">The sequence shown here is derived from an EMBL/GenBank/DDBJ whole genome shotgun (WGS) entry which is preliminary data.</text>
</comment>
<protein>
    <submittedName>
        <fullName evidence="1">Uncharacterized protein</fullName>
    </submittedName>
</protein>
<dbReference type="EMBL" id="BSNG01000001">
    <property type="protein sequence ID" value="GLQ10390.1"/>
    <property type="molecule type" value="Genomic_DNA"/>
</dbReference>
<reference evidence="1" key="1">
    <citation type="journal article" date="2014" name="Int. J. Syst. Evol. Microbiol.">
        <title>Complete genome of a new Firmicutes species belonging to the dominant human colonic microbiota ('Ruminococcus bicirculans') reveals two chromosomes and a selective capacity to utilize plant glucans.</title>
        <authorList>
            <consortium name="NISC Comparative Sequencing Program"/>
            <person name="Wegmann U."/>
            <person name="Louis P."/>
            <person name="Goesmann A."/>
            <person name="Henrissat B."/>
            <person name="Duncan S.H."/>
            <person name="Flint H.J."/>
        </authorList>
    </citation>
    <scope>NUCLEOTIDE SEQUENCE</scope>
    <source>
        <strain evidence="1">NBRC 103855</strain>
    </source>
</reference>
<evidence type="ECO:0000313" key="1">
    <source>
        <dbReference type="EMBL" id="GLQ10390.1"/>
    </source>
</evidence>